<keyword evidence="11" id="KW-0819">tRNA processing</keyword>
<dbReference type="PANTHER" id="PTHR46417">
    <property type="entry name" value="TRNA (GUANINE-N(1)-)-METHYLTRANSFERASE"/>
    <property type="match status" value="1"/>
</dbReference>
<dbReference type="Proteomes" id="UP000018731">
    <property type="component" value="Unassembled WGS sequence"/>
</dbReference>
<evidence type="ECO:0000256" key="13">
    <source>
        <dbReference type="ARBA" id="ARBA00033392"/>
    </source>
</evidence>
<dbReference type="Pfam" id="PF01746">
    <property type="entry name" value="tRNA_m1G_MT"/>
    <property type="match status" value="2"/>
</dbReference>
<dbReference type="OrthoDB" id="9807416at2"/>
<accession>V8C9J3</accession>
<dbReference type="InterPro" id="IPR029026">
    <property type="entry name" value="tRNA_m1G_MTases_N"/>
</dbReference>
<comment type="subunit">
    <text evidence="4">Homodimer.</text>
</comment>
<comment type="catalytic activity">
    <reaction evidence="14">
        <text>guanosine(37) in tRNA + S-adenosyl-L-methionine = N(1)-methylguanosine(37) in tRNA + S-adenosyl-L-homocysteine + H(+)</text>
        <dbReference type="Rhea" id="RHEA:36899"/>
        <dbReference type="Rhea" id="RHEA-COMP:10145"/>
        <dbReference type="Rhea" id="RHEA-COMP:10147"/>
        <dbReference type="ChEBI" id="CHEBI:15378"/>
        <dbReference type="ChEBI" id="CHEBI:57856"/>
        <dbReference type="ChEBI" id="CHEBI:59789"/>
        <dbReference type="ChEBI" id="CHEBI:73542"/>
        <dbReference type="ChEBI" id="CHEBI:74269"/>
        <dbReference type="EC" id="2.1.1.228"/>
    </reaction>
</comment>
<evidence type="ECO:0000256" key="14">
    <source>
        <dbReference type="ARBA" id="ARBA00047783"/>
    </source>
</evidence>
<dbReference type="HOGENOM" id="CLU_047363_0_1_7"/>
<dbReference type="NCBIfam" id="NF000648">
    <property type="entry name" value="PRK00026.1"/>
    <property type="match status" value="1"/>
</dbReference>
<evidence type="ECO:0000256" key="7">
    <source>
        <dbReference type="ARBA" id="ARBA00022490"/>
    </source>
</evidence>
<evidence type="ECO:0000313" key="16">
    <source>
        <dbReference type="EMBL" id="ETD24073.1"/>
    </source>
</evidence>
<feature type="domain" description="tRNA methyltransferase TRMD/TRM10-type" evidence="15">
    <location>
        <begin position="134"/>
        <end position="246"/>
    </location>
</feature>
<evidence type="ECO:0000256" key="8">
    <source>
        <dbReference type="ARBA" id="ARBA00022603"/>
    </source>
</evidence>
<evidence type="ECO:0000256" key="4">
    <source>
        <dbReference type="ARBA" id="ARBA00011738"/>
    </source>
</evidence>
<dbReference type="Gene3D" id="3.40.1280.10">
    <property type="match status" value="2"/>
</dbReference>
<keyword evidence="8 16" id="KW-0489">Methyltransferase</keyword>
<dbReference type="InterPro" id="IPR023148">
    <property type="entry name" value="tRNA_m1G_MeTrfase_C_sf"/>
</dbReference>
<evidence type="ECO:0000259" key="15">
    <source>
        <dbReference type="Pfam" id="PF01746"/>
    </source>
</evidence>
<dbReference type="PATRIC" id="fig|1357400.3.peg.1128"/>
<evidence type="ECO:0000256" key="12">
    <source>
        <dbReference type="ARBA" id="ARBA00029736"/>
    </source>
</evidence>
<dbReference type="Gene3D" id="1.10.1270.20">
    <property type="entry name" value="tRNA(m1g37)methyltransferase, domain 2"/>
    <property type="match status" value="1"/>
</dbReference>
<keyword evidence="10" id="KW-0949">S-adenosyl-L-methionine</keyword>
<evidence type="ECO:0000313" key="17">
    <source>
        <dbReference type="Proteomes" id="UP000018731"/>
    </source>
</evidence>
<dbReference type="STRING" id="1357400.HMPREF2086_00820"/>
<sequence>MHFSFLTLFPQLVEGYFSDSILKNARENGLISIEAIQIRDFATNAYKSVDMPQIGGGAGQVISYEVLSRAISSLQKTTNQDARQNQAQIPQQDFALDSTQDFAQECIQSTNQATDKNTSKSKNTSKNASKNTDINICKTARPHIVFLTPCAKPFTQNDAKRLAKKPHIAFVCGRYEGIDERAIEVFADEVFCIGDFILTGGELAALCMCDSIARNISGVLGNSESLQGESFENYLLEAPVFARHIKGEKILDSPLTDFSTADFGFSCQTSTKNDKNFVNFIAPSVYSKGNHSKISTLKNDLAVCKTRYFRPNLFEKWKIHNPNNPKKKG</sequence>
<dbReference type="GO" id="GO:0002939">
    <property type="term" value="P:tRNA N1-guanine methylation"/>
    <property type="evidence" value="ECO:0007669"/>
    <property type="project" value="TreeGrafter"/>
</dbReference>
<gene>
    <name evidence="16" type="ORF">HMPREF2086_00820</name>
</gene>
<reference evidence="16 17" key="1">
    <citation type="journal article" date="2014" name="Genome Announc.">
        <title>Draft genome sequences of six enterohepatic helicobacter species isolated from humans and one from rhesus macaques.</title>
        <authorList>
            <person name="Shen Z."/>
            <person name="Sheh A."/>
            <person name="Young S.K."/>
            <person name="Abouelliel A."/>
            <person name="Ward D.V."/>
            <person name="Earl A.M."/>
            <person name="Fox J.G."/>
        </authorList>
    </citation>
    <scope>NUCLEOTIDE SEQUENCE [LARGE SCALE GENOMIC DNA]</scope>
    <source>
        <strain evidence="16 17">MIT 99-5501</strain>
    </source>
</reference>
<organism evidence="16 17">
    <name type="scientific">Helicobacter macacae MIT 99-5501</name>
    <dbReference type="NCBI Taxonomy" id="1357400"/>
    <lineage>
        <taxon>Bacteria</taxon>
        <taxon>Pseudomonadati</taxon>
        <taxon>Campylobacterota</taxon>
        <taxon>Epsilonproteobacteria</taxon>
        <taxon>Campylobacterales</taxon>
        <taxon>Helicobacteraceae</taxon>
        <taxon>Helicobacter</taxon>
    </lineage>
</organism>
<dbReference type="EMBL" id="AZJI01000004">
    <property type="protein sequence ID" value="ETD24073.1"/>
    <property type="molecule type" value="Genomic_DNA"/>
</dbReference>
<dbReference type="GO" id="GO:0052906">
    <property type="term" value="F:tRNA (guanine(37)-N1)-methyltransferase activity"/>
    <property type="evidence" value="ECO:0007669"/>
    <property type="project" value="UniProtKB-EC"/>
</dbReference>
<feature type="domain" description="tRNA methyltransferase TRMD/TRM10-type" evidence="15">
    <location>
        <begin position="1"/>
        <end position="77"/>
    </location>
</feature>
<protein>
    <recommendedName>
        <fullName evidence="6">tRNA (guanine-N(1)-)-methyltransferase</fullName>
        <ecNumber evidence="5">2.1.1.228</ecNumber>
    </recommendedName>
    <alternativeName>
        <fullName evidence="12">M1G-methyltransferase</fullName>
    </alternativeName>
    <alternativeName>
        <fullName evidence="13">tRNA [GM37] methyltransferase</fullName>
    </alternativeName>
</protein>
<comment type="similarity">
    <text evidence="3">Belongs to the RNA methyltransferase TrmD family.</text>
</comment>
<dbReference type="InterPro" id="IPR016009">
    <property type="entry name" value="tRNA_MeTrfase_TRMD/TRM10"/>
</dbReference>
<dbReference type="PANTHER" id="PTHR46417:SF1">
    <property type="entry name" value="TRNA (GUANINE-N(1)-)-METHYLTRANSFERASE"/>
    <property type="match status" value="1"/>
</dbReference>
<evidence type="ECO:0000256" key="11">
    <source>
        <dbReference type="ARBA" id="ARBA00022694"/>
    </source>
</evidence>
<keyword evidence="9 16" id="KW-0808">Transferase</keyword>
<evidence type="ECO:0000256" key="2">
    <source>
        <dbReference type="ARBA" id="ARBA00004496"/>
    </source>
</evidence>
<dbReference type="RefSeq" id="WP_023927544.1">
    <property type="nucleotide sequence ID" value="NZ_KI669454.1"/>
</dbReference>
<comment type="function">
    <text evidence="1">Specifically methylates guanosine-37 in various tRNAs.</text>
</comment>
<dbReference type="SUPFAM" id="SSF75217">
    <property type="entry name" value="alpha/beta knot"/>
    <property type="match status" value="3"/>
</dbReference>
<keyword evidence="7" id="KW-0963">Cytoplasm</keyword>
<proteinExistence type="inferred from homology"/>
<evidence type="ECO:0000256" key="6">
    <source>
        <dbReference type="ARBA" id="ARBA00014679"/>
    </source>
</evidence>
<name>V8C9J3_9HELI</name>
<dbReference type="AlphaFoldDB" id="V8C9J3"/>
<dbReference type="InterPro" id="IPR002649">
    <property type="entry name" value="tRNA_m1G_MeTrfase_TrmD"/>
</dbReference>
<dbReference type="EC" id="2.1.1.228" evidence="5"/>
<evidence type="ECO:0000256" key="5">
    <source>
        <dbReference type="ARBA" id="ARBA00012807"/>
    </source>
</evidence>
<dbReference type="GO" id="GO:0005829">
    <property type="term" value="C:cytosol"/>
    <property type="evidence" value="ECO:0007669"/>
    <property type="project" value="TreeGrafter"/>
</dbReference>
<evidence type="ECO:0000256" key="3">
    <source>
        <dbReference type="ARBA" id="ARBA00007630"/>
    </source>
</evidence>
<dbReference type="InterPro" id="IPR029028">
    <property type="entry name" value="Alpha/beta_knot_MTases"/>
</dbReference>
<keyword evidence="17" id="KW-1185">Reference proteome</keyword>
<evidence type="ECO:0000256" key="10">
    <source>
        <dbReference type="ARBA" id="ARBA00022691"/>
    </source>
</evidence>
<evidence type="ECO:0000256" key="9">
    <source>
        <dbReference type="ARBA" id="ARBA00022679"/>
    </source>
</evidence>
<comment type="caution">
    <text evidence="16">The sequence shown here is derived from an EMBL/GenBank/DDBJ whole genome shotgun (WGS) entry which is preliminary data.</text>
</comment>
<comment type="subcellular location">
    <subcellularLocation>
        <location evidence="2">Cytoplasm</location>
    </subcellularLocation>
</comment>
<evidence type="ECO:0000256" key="1">
    <source>
        <dbReference type="ARBA" id="ARBA00002634"/>
    </source>
</evidence>
<dbReference type="eggNOG" id="COG0336">
    <property type="taxonomic scope" value="Bacteria"/>
</dbReference>